<dbReference type="PRINTS" id="PR00866">
    <property type="entry name" value="RNADNAPOLMS"/>
</dbReference>
<evidence type="ECO:0000256" key="7">
    <source>
        <dbReference type="ARBA" id="ARBA00023118"/>
    </source>
</evidence>
<evidence type="ECO:0000313" key="12">
    <source>
        <dbReference type="Proteomes" id="UP000798046"/>
    </source>
</evidence>
<dbReference type="GO" id="GO:0003964">
    <property type="term" value="F:RNA-directed DNA polymerase activity"/>
    <property type="evidence" value="ECO:0007669"/>
    <property type="project" value="UniProtKB-KW"/>
</dbReference>
<keyword evidence="6 11" id="KW-0695">RNA-directed DNA polymerase</keyword>
<comment type="catalytic activity">
    <reaction evidence="9">
        <text>DNA(n) + a 2'-deoxyribonucleoside 5'-triphosphate = DNA(n+1) + diphosphate</text>
        <dbReference type="Rhea" id="RHEA:22508"/>
        <dbReference type="Rhea" id="RHEA-COMP:17339"/>
        <dbReference type="Rhea" id="RHEA-COMP:17340"/>
        <dbReference type="ChEBI" id="CHEBI:33019"/>
        <dbReference type="ChEBI" id="CHEBI:61560"/>
        <dbReference type="ChEBI" id="CHEBI:173112"/>
        <dbReference type="EC" id="2.7.7.49"/>
    </reaction>
</comment>
<evidence type="ECO:0000256" key="8">
    <source>
        <dbReference type="ARBA" id="ARBA00034120"/>
    </source>
</evidence>
<evidence type="ECO:0000256" key="1">
    <source>
        <dbReference type="ARBA" id="ARBA00012493"/>
    </source>
</evidence>
<evidence type="ECO:0000256" key="9">
    <source>
        <dbReference type="ARBA" id="ARBA00048173"/>
    </source>
</evidence>
<keyword evidence="7" id="KW-0051">Antiviral defense</keyword>
<evidence type="ECO:0000256" key="6">
    <source>
        <dbReference type="ARBA" id="ARBA00022918"/>
    </source>
</evidence>
<keyword evidence="4" id="KW-0479">Metal-binding</keyword>
<keyword evidence="12" id="KW-1185">Reference proteome</keyword>
<evidence type="ECO:0000256" key="3">
    <source>
        <dbReference type="ARBA" id="ARBA00022695"/>
    </source>
</evidence>
<keyword evidence="3" id="KW-0548">Nucleotidyltransferase</keyword>
<feature type="domain" description="Reverse transcriptase" evidence="10">
    <location>
        <begin position="41"/>
        <end position="224"/>
    </location>
</feature>
<dbReference type="SUPFAM" id="SSF56672">
    <property type="entry name" value="DNA/RNA polymerases"/>
    <property type="match status" value="1"/>
</dbReference>
<comment type="caution">
    <text evidence="11">The sequence shown here is derived from an EMBL/GenBank/DDBJ whole genome shotgun (WGS) entry which is preliminary data.</text>
</comment>
<dbReference type="PANTHER" id="PTHR34047">
    <property type="entry name" value="NUCLEAR INTRON MATURASE 1, MITOCHONDRIAL-RELATED"/>
    <property type="match status" value="1"/>
</dbReference>
<sequence>MNCRLPIQSVSELATLLGIPINELWRAARNTSKTYSRWSEPKPSGGLRNFSAPFPSLKAIQKKLHKLVFSKIETSTTSHYGIKGKSNITNACEHLGNPLIFTFDLKSFFPSIRPERVNRALIDELGCPADLASLLTKLATCDFQLPQGAPTSTDIANIVTIRLQRRLLGLARRWGLKFTIYADDVTVSGADIPERVVADVKMIVRSEGYRLHPTKGGVYNKSSSQMVTGINIAHGATVGKTRKIWRAELHRSKQRFAAGELSEEEWLRAQTRSNSQGIYANAVKRLTVKEGACPARKT</sequence>
<evidence type="ECO:0000256" key="4">
    <source>
        <dbReference type="ARBA" id="ARBA00022723"/>
    </source>
</evidence>
<keyword evidence="5" id="KW-0460">Magnesium</keyword>
<evidence type="ECO:0000256" key="2">
    <source>
        <dbReference type="ARBA" id="ARBA00022679"/>
    </source>
</evidence>
<dbReference type="EC" id="2.7.7.49" evidence="1"/>
<evidence type="ECO:0000259" key="10">
    <source>
        <dbReference type="Pfam" id="PF00078"/>
    </source>
</evidence>
<dbReference type="InterPro" id="IPR043502">
    <property type="entry name" value="DNA/RNA_pol_sf"/>
</dbReference>
<reference evidence="11 12" key="1">
    <citation type="journal article" date="2020" name="Microorganisms">
        <title>Description of Three Novel Members in the Family Geobacteraceae, Oryzomonas japonicum gen. nov., sp. nov., Oryzomonas sagensis sp. nov., and Oryzomonas ruber sp. nov.</title>
        <authorList>
            <person name="Xu Z."/>
            <person name="Masuda Y."/>
            <person name="Hayakawa C."/>
            <person name="Ushijima N."/>
            <person name="Kawano K."/>
            <person name="Shiratori Y."/>
            <person name="Senoo K."/>
            <person name="Itoh H."/>
        </authorList>
    </citation>
    <scope>NUCLEOTIDE SEQUENCE [LARGE SCALE GENOMIC DNA]</scope>
    <source>
        <strain evidence="11 12">Red100</strain>
    </source>
</reference>
<dbReference type="InterPro" id="IPR051083">
    <property type="entry name" value="GrpII_Intron_Splice-Mob/Def"/>
</dbReference>
<protein>
    <recommendedName>
        <fullName evidence="1">RNA-directed DNA polymerase</fullName>
        <ecNumber evidence="1">2.7.7.49</ecNumber>
    </recommendedName>
</protein>
<proteinExistence type="inferred from homology"/>
<keyword evidence="2" id="KW-0808">Transferase</keyword>
<comment type="similarity">
    <text evidence="8">Belongs to the bacterial reverse transcriptase family.</text>
</comment>
<gene>
    <name evidence="11" type="ORF">F6V30_07990</name>
</gene>
<dbReference type="Pfam" id="PF00078">
    <property type="entry name" value="RVT_1"/>
    <property type="match status" value="1"/>
</dbReference>
<dbReference type="InterPro" id="IPR000123">
    <property type="entry name" value="Reverse_transcriptase_msDNA"/>
</dbReference>
<accession>A0ABQ6TNG6</accession>
<name>A0ABQ6TNG6_9BACT</name>
<dbReference type="Proteomes" id="UP000798046">
    <property type="component" value="Unassembled WGS sequence"/>
</dbReference>
<dbReference type="RefSeq" id="WP_151156469.1">
    <property type="nucleotide sequence ID" value="NZ_VZRA01000002.1"/>
</dbReference>
<dbReference type="EMBL" id="VZRA01000002">
    <property type="protein sequence ID" value="KAB0670095.1"/>
    <property type="molecule type" value="Genomic_DNA"/>
</dbReference>
<dbReference type="CDD" id="cd03487">
    <property type="entry name" value="RT_Bac_retron_II"/>
    <property type="match status" value="1"/>
</dbReference>
<evidence type="ECO:0000313" key="11">
    <source>
        <dbReference type="EMBL" id="KAB0670095.1"/>
    </source>
</evidence>
<organism evidence="11 12">
    <name type="scientific">Oryzomonas sagensis</name>
    <dbReference type="NCBI Taxonomy" id="2603857"/>
    <lineage>
        <taxon>Bacteria</taxon>
        <taxon>Pseudomonadati</taxon>
        <taxon>Thermodesulfobacteriota</taxon>
        <taxon>Desulfuromonadia</taxon>
        <taxon>Geobacterales</taxon>
        <taxon>Geobacteraceae</taxon>
        <taxon>Oryzomonas</taxon>
    </lineage>
</organism>
<evidence type="ECO:0000256" key="5">
    <source>
        <dbReference type="ARBA" id="ARBA00022842"/>
    </source>
</evidence>
<dbReference type="InterPro" id="IPR000477">
    <property type="entry name" value="RT_dom"/>
</dbReference>